<dbReference type="OrthoDB" id="9805628at2"/>
<organism evidence="9 10">
    <name type="scientific">Pukyongia salina</name>
    <dbReference type="NCBI Taxonomy" id="2094025"/>
    <lineage>
        <taxon>Bacteria</taxon>
        <taxon>Pseudomonadati</taxon>
        <taxon>Bacteroidota</taxon>
        <taxon>Flavobacteriia</taxon>
        <taxon>Flavobacteriales</taxon>
        <taxon>Flavobacteriaceae</taxon>
        <taxon>Pukyongia</taxon>
    </lineage>
</organism>
<dbReference type="Proteomes" id="UP000238442">
    <property type="component" value="Chromosome"/>
</dbReference>
<dbReference type="KEGG" id="aue:C5O00_13735"/>
<keyword evidence="9" id="KW-0032">Aminotransferase</keyword>
<dbReference type="PANTHER" id="PTHR42743:SF11">
    <property type="entry name" value="AMINODEOXYCHORISMATE LYASE"/>
    <property type="match status" value="1"/>
</dbReference>
<dbReference type="GO" id="GO:0046394">
    <property type="term" value="P:carboxylic acid biosynthetic process"/>
    <property type="evidence" value="ECO:0007669"/>
    <property type="project" value="UniProtKB-ARBA"/>
</dbReference>
<comment type="catalytic activity">
    <reaction evidence="8">
        <text>L-leucine + 2-oxoglutarate = 4-methyl-2-oxopentanoate + L-glutamate</text>
        <dbReference type="Rhea" id="RHEA:18321"/>
        <dbReference type="ChEBI" id="CHEBI:16810"/>
        <dbReference type="ChEBI" id="CHEBI:17865"/>
        <dbReference type="ChEBI" id="CHEBI:29985"/>
        <dbReference type="ChEBI" id="CHEBI:57427"/>
        <dbReference type="EC" id="2.6.1.42"/>
    </reaction>
</comment>
<dbReference type="InterPro" id="IPR036038">
    <property type="entry name" value="Aminotransferase-like"/>
</dbReference>
<dbReference type="PANTHER" id="PTHR42743">
    <property type="entry name" value="AMINO-ACID AMINOTRANSFERASE"/>
    <property type="match status" value="1"/>
</dbReference>
<evidence type="ECO:0000256" key="1">
    <source>
        <dbReference type="ARBA" id="ARBA00004824"/>
    </source>
</evidence>
<keyword evidence="9" id="KW-0808">Transferase</keyword>
<dbReference type="Pfam" id="PF01063">
    <property type="entry name" value="Aminotran_4"/>
    <property type="match status" value="1"/>
</dbReference>
<keyword evidence="10" id="KW-1185">Reference proteome</keyword>
<evidence type="ECO:0000256" key="3">
    <source>
        <dbReference type="ARBA" id="ARBA00005072"/>
    </source>
</evidence>
<name>A0A2S0HZQ7_9FLAO</name>
<dbReference type="Gene3D" id="3.30.470.10">
    <property type="match status" value="1"/>
</dbReference>
<evidence type="ECO:0000256" key="6">
    <source>
        <dbReference type="ARBA" id="ARBA00048212"/>
    </source>
</evidence>
<comment type="catalytic activity">
    <reaction evidence="6">
        <text>L-valine + 2-oxoglutarate = 3-methyl-2-oxobutanoate + L-glutamate</text>
        <dbReference type="Rhea" id="RHEA:24813"/>
        <dbReference type="ChEBI" id="CHEBI:11851"/>
        <dbReference type="ChEBI" id="CHEBI:16810"/>
        <dbReference type="ChEBI" id="CHEBI:29985"/>
        <dbReference type="ChEBI" id="CHEBI:57762"/>
        <dbReference type="EC" id="2.6.1.42"/>
    </reaction>
</comment>
<dbReference type="InterPro" id="IPR043131">
    <property type="entry name" value="BCAT-like_N"/>
</dbReference>
<evidence type="ECO:0000313" key="10">
    <source>
        <dbReference type="Proteomes" id="UP000238442"/>
    </source>
</evidence>
<gene>
    <name evidence="9" type="ORF">C5O00_13735</name>
</gene>
<dbReference type="AlphaFoldDB" id="A0A2S0HZQ7"/>
<comment type="pathway">
    <text evidence="3">Amino-acid biosynthesis; L-leucine biosynthesis; L-leucine from 3-methyl-2-oxobutanoate: step 4/4.</text>
</comment>
<comment type="catalytic activity">
    <reaction evidence="7">
        <text>L-isoleucine + 2-oxoglutarate = (S)-3-methyl-2-oxopentanoate + L-glutamate</text>
        <dbReference type="Rhea" id="RHEA:24801"/>
        <dbReference type="ChEBI" id="CHEBI:16810"/>
        <dbReference type="ChEBI" id="CHEBI:29985"/>
        <dbReference type="ChEBI" id="CHEBI:35146"/>
        <dbReference type="ChEBI" id="CHEBI:58045"/>
        <dbReference type="EC" id="2.6.1.42"/>
    </reaction>
</comment>
<dbReference type="EMBL" id="CP027062">
    <property type="protein sequence ID" value="AVI52157.1"/>
    <property type="molecule type" value="Genomic_DNA"/>
</dbReference>
<dbReference type="InterPro" id="IPR001544">
    <property type="entry name" value="Aminotrans_IV"/>
</dbReference>
<accession>A0A2S0HZQ7</accession>
<evidence type="ECO:0000256" key="4">
    <source>
        <dbReference type="ARBA" id="ARBA00009320"/>
    </source>
</evidence>
<evidence type="ECO:0000256" key="2">
    <source>
        <dbReference type="ARBA" id="ARBA00004931"/>
    </source>
</evidence>
<comment type="pathway">
    <text evidence="2">Amino-acid biosynthesis; L-valine biosynthesis; L-valine from pyruvate: step 4/4.</text>
</comment>
<comment type="pathway">
    <text evidence="1">Amino-acid biosynthesis; L-isoleucine biosynthesis; L-isoleucine from 2-oxobutanoate: step 4/4.</text>
</comment>
<dbReference type="RefSeq" id="WP_105217397.1">
    <property type="nucleotide sequence ID" value="NZ_CP027062.1"/>
</dbReference>
<evidence type="ECO:0000313" key="9">
    <source>
        <dbReference type="EMBL" id="AVI52157.1"/>
    </source>
</evidence>
<dbReference type="InterPro" id="IPR043132">
    <property type="entry name" value="BCAT-like_C"/>
</dbReference>
<proteinExistence type="inferred from homology"/>
<evidence type="ECO:0000256" key="8">
    <source>
        <dbReference type="ARBA" id="ARBA00049229"/>
    </source>
</evidence>
<protein>
    <recommendedName>
        <fullName evidence="5">branched-chain-amino-acid transaminase</fullName>
        <ecNumber evidence="5">2.6.1.42</ecNumber>
    </recommendedName>
</protein>
<dbReference type="EC" id="2.6.1.42" evidence="5"/>
<evidence type="ECO:0000256" key="5">
    <source>
        <dbReference type="ARBA" id="ARBA00013053"/>
    </source>
</evidence>
<dbReference type="InterPro" id="IPR050571">
    <property type="entry name" value="Class-IV_PLP-Dep_Aminotrnsfr"/>
</dbReference>
<evidence type="ECO:0000256" key="7">
    <source>
        <dbReference type="ARBA" id="ARBA00048798"/>
    </source>
</evidence>
<comment type="similarity">
    <text evidence="4">Belongs to the class-IV pyridoxal-phosphate-dependent aminotransferase family.</text>
</comment>
<dbReference type="Gene3D" id="3.20.10.10">
    <property type="entry name" value="D-amino Acid Aminotransferase, subunit A, domain 2"/>
    <property type="match status" value="1"/>
</dbReference>
<reference evidence="9 10" key="1">
    <citation type="submission" date="2018-02" db="EMBL/GenBank/DDBJ databases">
        <title>Genomic analysis of the strain RR4-38 isolated from a seawater recirculating aquaculture system.</title>
        <authorList>
            <person name="Kim Y.-S."/>
            <person name="Jang Y.H."/>
            <person name="Kim K.-H."/>
        </authorList>
    </citation>
    <scope>NUCLEOTIDE SEQUENCE [LARGE SCALE GENOMIC DNA]</scope>
    <source>
        <strain evidence="9 10">RR4-38</strain>
    </source>
</reference>
<dbReference type="CDD" id="cd00449">
    <property type="entry name" value="PLPDE_IV"/>
    <property type="match status" value="1"/>
</dbReference>
<sequence length="281" mass="32141">MTNYNGSLLEAENATIPVNNRGLHFGDSVFETIRYAGGKLLFWEDHYFRLMSAMRILRMEIPMEFTPEFIDAEIDKTITASNAIKDTCRVRFTVWRSWGGKYAPQTNHIEYLIQIEKLDSPFYTISEEPYEIELFKDHYLNSGLLSTLKTNNKVIHVLGSVFAAENDYQNCLLLNENKMVVEALNGNIFLVNGYKIKTPPLSDGCLKGVLRKQMIDIIGLLPDYILEEETVSPFELQKADELFITNVITGIQPVTKYRKKVFENKAAKELLAKLNVKARLG</sequence>
<dbReference type="GO" id="GO:0004084">
    <property type="term" value="F:branched-chain-amino-acid transaminase activity"/>
    <property type="evidence" value="ECO:0007669"/>
    <property type="project" value="UniProtKB-EC"/>
</dbReference>
<dbReference type="SUPFAM" id="SSF56752">
    <property type="entry name" value="D-aminoacid aminotransferase-like PLP-dependent enzymes"/>
    <property type="match status" value="1"/>
</dbReference>